<dbReference type="RefSeq" id="WP_161037813.1">
    <property type="nucleotide sequence ID" value="NZ_WWCM01000002.1"/>
</dbReference>
<dbReference type="Pfam" id="PF07589">
    <property type="entry name" value="PEP-CTERM"/>
    <property type="match status" value="1"/>
</dbReference>
<keyword evidence="4" id="KW-1185">Reference proteome</keyword>
<feature type="chain" id="PRO_5046521181" evidence="1">
    <location>
        <begin position="22"/>
        <end position="175"/>
    </location>
</feature>
<proteinExistence type="predicted"/>
<keyword evidence="1" id="KW-0732">Signal</keyword>
<name>A0ABW9VFW1_9BURK</name>
<evidence type="ECO:0000313" key="3">
    <source>
        <dbReference type="EMBL" id="MYM38396.1"/>
    </source>
</evidence>
<sequence>MTTKWIYAALTVLAIMPAAHANNLNVNAGILPITPLAPYAHVFNHDASSFTDTVDFYLSTSTLDSSVNALNVSLQNLSVLNIHDLSYTVWGGSAGNDVTAYGTYAGTNTSYSLTGLMPGNYHLNISGVADGSGGGAYGLAMAASVPEPESVGMLLVGLGLLGIVQRRRSARKDAK</sequence>
<dbReference type="Proteomes" id="UP000478090">
    <property type="component" value="Unassembled WGS sequence"/>
</dbReference>
<dbReference type="NCBIfam" id="TIGR02595">
    <property type="entry name" value="PEP_CTERM"/>
    <property type="match status" value="1"/>
</dbReference>
<feature type="domain" description="Ice-binding protein C-terminal" evidence="2">
    <location>
        <begin position="144"/>
        <end position="168"/>
    </location>
</feature>
<accession>A0ABW9VFW1</accession>
<reference evidence="3 4" key="1">
    <citation type="submission" date="2019-12" db="EMBL/GenBank/DDBJ databases">
        <title>Novel species isolated from a subtropical stream in China.</title>
        <authorList>
            <person name="Lu H."/>
        </authorList>
    </citation>
    <scope>NUCLEOTIDE SEQUENCE [LARGE SCALE GENOMIC DNA]</scope>
    <source>
        <strain evidence="3 4">CY13W</strain>
    </source>
</reference>
<dbReference type="NCBIfam" id="NF038126">
    <property type="entry name" value="PEP_CTERM_FxDxF"/>
    <property type="match status" value="1"/>
</dbReference>
<evidence type="ECO:0000313" key="4">
    <source>
        <dbReference type="Proteomes" id="UP000478090"/>
    </source>
</evidence>
<evidence type="ECO:0000259" key="2">
    <source>
        <dbReference type="Pfam" id="PF07589"/>
    </source>
</evidence>
<feature type="signal peptide" evidence="1">
    <location>
        <begin position="1"/>
        <end position="21"/>
    </location>
</feature>
<protein>
    <submittedName>
        <fullName evidence="3">PEP-CTERM sorting domain-containing protein</fullName>
    </submittedName>
</protein>
<evidence type="ECO:0000256" key="1">
    <source>
        <dbReference type="SAM" id="SignalP"/>
    </source>
</evidence>
<organism evidence="3 4">
    <name type="scientific">Duganella qianjiadongensis</name>
    <dbReference type="NCBI Taxonomy" id="2692176"/>
    <lineage>
        <taxon>Bacteria</taxon>
        <taxon>Pseudomonadati</taxon>
        <taxon>Pseudomonadota</taxon>
        <taxon>Betaproteobacteria</taxon>
        <taxon>Burkholderiales</taxon>
        <taxon>Oxalobacteraceae</taxon>
        <taxon>Telluria group</taxon>
        <taxon>Duganella</taxon>
    </lineage>
</organism>
<dbReference type="InterPro" id="IPR013424">
    <property type="entry name" value="Ice-binding_C"/>
</dbReference>
<gene>
    <name evidence="3" type="ORF">GTP27_03540</name>
</gene>
<comment type="caution">
    <text evidence="3">The sequence shown here is derived from an EMBL/GenBank/DDBJ whole genome shotgun (WGS) entry which is preliminary data.</text>
</comment>
<dbReference type="EMBL" id="WWCM01000002">
    <property type="protein sequence ID" value="MYM38396.1"/>
    <property type="molecule type" value="Genomic_DNA"/>
</dbReference>